<name>A0ABP1HSJ9_9EUKA</name>
<sequence length="184" mass="21326">MLVISLQHQFYLLTTIYKASFTCAQLQKCHKAGVSARMNSIWQTRLKQLVQKLLLEVSADQVQQIVLSLDNLQQLVISHGIVKCVVVLLLNSTYYSFYSLYPFIRLLFQYQFLIQYGIKPAAWILENKLKFAQKCILRTIVQSISQAKCKCSQNLQCLNFLEAAASLLIFFAEYWYTIILQQII</sequence>
<protein>
    <submittedName>
        <fullName evidence="1">Hypothetical_protein</fullName>
    </submittedName>
</protein>
<accession>A0ABP1HSJ9</accession>
<gene>
    <name evidence="1" type="ORF">HINF_LOCUS16121</name>
</gene>
<evidence type="ECO:0000313" key="2">
    <source>
        <dbReference type="Proteomes" id="UP001642409"/>
    </source>
</evidence>
<keyword evidence="2" id="KW-1185">Reference proteome</keyword>
<comment type="caution">
    <text evidence="1">The sequence shown here is derived from an EMBL/GenBank/DDBJ whole genome shotgun (WGS) entry which is preliminary data.</text>
</comment>
<dbReference type="EMBL" id="CAXDID020000039">
    <property type="protein sequence ID" value="CAL5999238.1"/>
    <property type="molecule type" value="Genomic_DNA"/>
</dbReference>
<dbReference type="Proteomes" id="UP001642409">
    <property type="component" value="Unassembled WGS sequence"/>
</dbReference>
<evidence type="ECO:0000313" key="1">
    <source>
        <dbReference type="EMBL" id="CAL5999238.1"/>
    </source>
</evidence>
<reference evidence="1 2" key="1">
    <citation type="submission" date="2024-07" db="EMBL/GenBank/DDBJ databases">
        <authorList>
            <person name="Akdeniz Z."/>
        </authorList>
    </citation>
    <scope>NUCLEOTIDE SEQUENCE [LARGE SCALE GENOMIC DNA]</scope>
</reference>
<proteinExistence type="predicted"/>
<organism evidence="1 2">
    <name type="scientific">Hexamita inflata</name>
    <dbReference type="NCBI Taxonomy" id="28002"/>
    <lineage>
        <taxon>Eukaryota</taxon>
        <taxon>Metamonada</taxon>
        <taxon>Diplomonadida</taxon>
        <taxon>Hexamitidae</taxon>
        <taxon>Hexamitinae</taxon>
        <taxon>Hexamita</taxon>
    </lineage>
</organism>